<dbReference type="GO" id="GO:0005829">
    <property type="term" value="C:cytosol"/>
    <property type="evidence" value="ECO:0007669"/>
    <property type="project" value="TreeGrafter"/>
</dbReference>
<dbReference type="Pfam" id="PF00085">
    <property type="entry name" value="Thioredoxin"/>
    <property type="match status" value="1"/>
</dbReference>
<evidence type="ECO:0000256" key="8">
    <source>
        <dbReference type="PIRNR" id="PIRNR000077"/>
    </source>
</evidence>
<dbReference type="AlphaFoldDB" id="A0A0F4HAG5"/>
<dbReference type="RefSeq" id="WP_003686041.1">
    <property type="nucleotide sequence ID" value="NZ_AP024320.1"/>
</dbReference>
<dbReference type="PANTHER" id="PTHR45663:SF11">
    <property type="entry name" value="GEO12009P1"/>
    <property type="match status" value="1"/>
</dbReference>
<dbReference type="EMBL" id="POTQ01000011">
    <property type="protein sequence ID" value="PNV57816.1"/>
    <property type="molecule type" value="Genomic_DNA"/>
</dbReference>
<evidence type="ECO:0000256" key="2">
    <source>
        <dbReference type="ARBA" id="ARBA00020570"/>
    </source>
</evidence>
<evidence type="ECO:0000313" key="18">
    <source>
        <dbReference type="Proteomes" id="UP000094714"/>
    </source>
</evidence>
<keyword evidence="3" id="KW-0813">Transport</keyword>
<dbReference type="OrthoDB" id="9790390at2"/>
<dbReference type="Gene3D" id="3.40.30.10">
    <property type="entry name" value="Glutaredoxin"/>
    <property type="match status" value="1"/>
</dbReference>
<dbReference type="Proteomes" id="UP000466799">
    <property type="component" value="Unassembled WGS sequence"/>
</dbReference>
<accession>A0A0F4HAG5</accession>
<dbReference type="Proteomes" id="UP000094714">
    <property type="component" value="Chromosome"/>
</dbReference>
<dbReference type="CDD" id="cd02947">
    <property type="entry name" value="TRX_family"/>
    <property type="match status" value="1"/>
</dbReference>
<feature type="site" description="Contributes to redox potential value" evidence="9">
    <location>
        <position position="31"/>
    </location>
</feature>
<dbReference type="EMBL" id="CP019030">
    <property type="protein sequence ID" value="APU45340.1"/>
    <property type="molecule type" value="Genomic_DNA"/>
</dbReference>
<keyword evidence="4" id="KW-0249">Electron transport</keyword>
<comment type="similarity">
    <text evidence="1 8">Belongs to the thioredoxin family.</text>
</comment>
<evidence type="ECO:0000256" key="4">
    <source>
        <dbReference type="ARBA" id="ARBA00022982"/>
    </source>
</evidence>
<feature type="active site" description="Nucleophile" evidence="9">
    <location>
        <position position="32"/>
    </location>
</feature>
<dbReference type="InterPro" id="IPR017937">
    <property type="entry name" value="Thioredoxin_CS"/>
</dbReference>
<evidence type="ECO:0000313" key="16">
    <source>
        <dbReference type="EMBL" id="PNV57816.1"/>
    </source>
</evidence>
<keyword evidence="6 10" id="KW-0676">Redox-active center</keyword>
<dbReference type="EMBL" id="CP121468">
    <property type="protein sequence ID" value="WFR89716.1"/>
    <property type="molecule type" value="Genomic_DNA"/>
</dbReference>
<dbReference type="InterPro" id="IPR005746">
    <property type="entry name" value="Thioredoxin"/>
</dbReference>
<organism evidence="16 20">
    <name type="scientific">Limosilactobacillus fermentum</name>
    <name type="common">Lactobacillus fermentum</name>
    <dbReference type="NCBI Taxonomy" id="1613"/>
    <lineage>
        <taxon>Bacteria</taxon>
        <taxon>Bacillati</taxon>
        <taxon>Bacillota</taxon>
        <taxon>Bacilli</taxon>
        <taxon>Lactobacillales</taxon>
        <taxon>Lactobacillaceae</taxon>
        <taxon>Limosilactobacillus</taxon>
    </lineage>
</organism>
<dbReference type="FunFam" id="3.40.30.10:FF:000001">
    <property type="entry name" value="Thioredoxin"/>
    <property type="match status" value="1"/>
</dbReference>
<dbReference type="Proteomes" id="UP000236514">
    <property type="component" value="Unassembled WGS sequence"/>
</dbReference>
<feature type="site" description="Contributes to redox potential value" evidence="9">
    <location>
        <position position="30"/>
    </location>
</feature>
<feature type="domain" description="Thioredoxin" evidence="11">
    <location>
        <begin position="1"/>
        <end position="104"/>
    </location>
</feature>
<reference evidence="15 21" key="4">
    <citation type="submission" date="2019-10" db="EMBL/GenBank/DDBJ databases">
        <title>Genome Sequencing and assembly of Lactobacillus fermentum I2, a lactic acid bacteria.</title>
        <authorList>
            <person name="Lopes L.S."/>
            <person name="Persinoti G.F."/>
            <person name="Riano-Pachon D.M."/>
            <person name="Labate C.A."/>
        </authorList>
    </citation>
    <scope>NUCLEOTIDE SEQUENCE [LARGE SCALE GENOMIC DNA]</scope>
    <source>
        <strain evidence="15 21">I2</strain>
    </source>
</reference>
<dbReference type="GeneID" id="83715163"/>
<dbReference type="InterPro" id="IPR013766">
    <property type="entry name" value="Thioredoxin_domain"/>
</dbReference>
<evidence type="ECO:0000256" key="9">
    <source>
        <dbReference type="PIRSR" id="PIRSR000077-1"/>
    </source>
</evidence>
<evidence type="ECO:0000256" key="5">
    <source>
        <dbReference type="ARBA" id="ARBA00023157"/>
    </source>
</evidence>
<evidence type="ECO:0000313" key="21">
    <source>
        <dbReference type="Proteomes" id="UP000466799"/>
    </source>
</evidence>
<dbReference type="NCBIfam" id="TIGR01068">
    <property type="entry name" value="thioredoxin"/>
    <property type="match status" value="1"/>
</dbReference>
<dbReference type="Proteomes" id="UP001218104">
    <property type="component" value="Chromosome"/>
</dbReference>
<evidence type="ECO:0000313" key="17">
    <source>
        <dbReference type="EMBL" id="WFR89716.1"/>
    </source>
</evidence>
<evidence type="ECO:0000256" key="1">
    <source>
        <dbReference type="ARBA" id="ARBA00008987"/>
    </source>
</evidence>
<dbReference type="Proteomes" id="UP000185427">
    <property type="component" value="Chromosome"/>
</dbReference>
<evidence type="ECO:0000256" key="6">
    <source>
        <dbReference type="ARBA" id="ARBA00023284"/>
    </source>
</evidence>
<proteinExistence type="inferred from homology"/>
<dbReference type="PANTHER" id="PTHR45663">
    <property type="entry name" value="GEO12009P1"/>
    <property type="match status" value="1"/>
</dbReference>
<reference evidence="14 22" key="5">
    <citation type="submission" date="2021-01" db="EMBL/GenBank/DDBJ databases">
        <title>Development of a method for detection of lactic acid bacteria that cause putrefactive shochu mash.</title>
        <authorList>
            <person name="Takashita H."/>
            <person name="Fujihara E."/>
            <person name="Takayama K."/>
            <person name="Yamamoto H."/>
            <person name="Mizutani M."/>
            <person name="Kajiwara Y."/>
        </authorList>
    </citation>
    <scope>NUCLEOTIDE SEQUENCE [LARGE SCALE GENOMIC DNA]</scope>
    <source>
        <strain evidence="14 22">01-B1</strain>
    </source>
</reference>
<dbReference type="SUPFAM" id="SSF52833">
    <property type="entry name" value="Thioredoxin-like"/>
    <property type="match status" value="1"/>
</dbReference>
<dbReference type="PROSITE" id="PS00194">
    <property type="entry name" value="THIOREDOXIN_1"/>
    <property type="match status" value="1"/>
</dbReference>
<evidence type="ECO:0000313" key="19">
    <source>
        <dbReference type="Proteomes" id="UP000185427"/>
    </source>
</evidence>
<reference evidence="17" key="6">
    <citation type="submission" date="2023-04" db="EMBL/GenBank/DDBJ databases">
        <title>Genomic of Limosilactobacillus fermentum MSJK0025.</title>
        <authorList>
            <person name="Yang S."/>
        </authorList>
    </citation>
    <scope>NUCLEOTIDE SEQUENCE</scope>
    <source>
        <strain evidence="17">MSJK0025</strain>
    </source>
</reference>
<evidence type="ECO:0000313" key="20">
    <source>
        <dbReference type="Proteomes" id="UP000236514"/>
    </source>
</evidence>
<dbReference type="Proteomes" id="UP000653631">
    <property type="component" value="Unassembled WGS sequence"/>
</dbReference>
<protein>
    <recommendedName>
        <fullName evidence="2 7">Thioredoxin</fullName>
    </recommendedName>
</protein>
<evidence type="ECO:0000259" key="11">
    <source>
        <dbReference type="PROSITE" id="PS51352"/>
    </source>
</evidence>
<reference evidence="13 19" key="2">
    <citation type="submission" date="2016-12" db="EMBL/GenBank/DDBJ databases">
        <title>Complete Genome Sequence of Lactobacillus fermentum Strain SNUV175, a Probiotic for Treatment of Bacterial Vaginosis.</title>
        <authorList>
            <person name="Lee S."/>
            <person name="You H.J."/>
            <person name="Kwon B."/>
            <person name="Ko G."/>
        </authorList>
    </citation>
    <scope>NUCLEOTIDE SEQUENCE [LARGE SCALE GENOMIC DNA]</scope>
    <source>
        <strain evidence="13 19">SNUV175</strain>
    </source>
</reference>
<evidence type="ECO:0000313" key="14">
    <source>
        <dbReference type="EMBL" id="GIC71497.1"/>
    </source>
</evidence>
<dbReference type="InterPro" id="IPR036249">
    <property type="entry name" value="Thioredoxin-like_sf"/>
</dbReference>
<dbReference type="PROSITE" id="PS51352">
    <property type="entry name" value="THIOREDOXIN_2"/>
    <property type="match status" value="1"/>
</dbReference>
<feature type="active site" description="Nucleophile" evidence="9">
    <location>
        <position position="29"/>
    </location>
</feature>
<feature type="site" description="Deprotonates C-terminal active site Cys" evidence="9">
    <location>
        <position position="23"/>
    </location>
</feature>
<gene>
    <name evidence="16" type="primary">trxA</name>
    <name evidence="14" type="synonym">trxA2_1</name>
    <name evidence="13" type="ORF">BUW47_02275</name>
    <name evidence="16" type="ORF">C1Y38_06090</name>
    <name evidence="15" type="ORF">GC247_00465</name>
    <name evidence="12" type="ORF">LACFE_CDS1389</name>
    <name evidence="14" type="ORF">LF01B1_05120</name>
    <name evidence="17" type="ORF">P8634_02980</name>
</gene>
<dbReference type="PATRIC" id="fig|1613.112.peg.1454"/>
<reference evidence="16 20" key="3">
    <citation type="submission" date="2018-01" db="EMBL/GenBank/DDBJ databases">
        <title>Draft genome sequence of the feruloyl esterase-producing strain Lactobacillus fermentum CRL 1446, isolated from artisanal goat milk cheese.</title>
        <authorList>
            <person name="Abeijon Mukdsi M.C."/>
            <person name="Saavedra L."/>
            <person name="Gauffin Cano M.P."/>
            <person name="Hebert E.M."/>
            <person name="Medina R.B."/>
        </authorList>
    </citation>
    <scope>NUCLEOTIDE SEQUENCE [LARGE SCALE GENOMIC DNA]</scope>
    <source>
        <strain evidence="16 20">CRL 1446</strain>
    </source>
</reference>
<dbReference type="EMBL" id="CP017151">
    <property type="protein sequence ID" value="AOR74840.1"/>
    <property type="molecule type" value="Genomic_DNA"/>
</dbReference>
<dbReference type="STRING" id="1613.GCA_002119645_00590"/>
<evidence type="ECO:0000313" key="13">
    <source>
        <dbReference type="EMBL" id="APU45340.1"/>
    </source>
</evidence>
<dbReference type="GO" id="GO:0015035">
    <property type="term" value="F:protein-disulfide reductase activity"/>
    <property type="evidence" value="ECO:0007669"/>
    <property type="project" value="UniProtKB-UniRule"/>
</dbReference>
<evidence type="ECO:0000256" key="7">
    <source>
        <dbReference type="NCBIfam" id="TIGR01068"/>
    </source>
</evidence>
<feature type="disulfide bond" description="Redox-active" evidence="10">
    <location>
        <begin position="29"/>
        <end position="32"/>
    </location>
</feature>
<evidence type="ECO:0000256" key="3">
    <source>
        <dbReference type="ARBA" id="ARBA00022448"/>
    </source>
</evidence>
<evidence type="ECO:0000313" key="22">
    <source>
        <dbReference type="Proteomes" id="UP000653631"/>
    </source>
</evidence>
<evidence type="ECO:0000256" key="10">
    <source>
        <dbReference type="PIRSR" id="PIRSR000077-4"/>
    </source>
</evidence>
<keyword evidence="5 10" id="KW-1015">Disulfide bond</keyword>
<evidence type="ECO:0000313" key="15">
    <source>
        <dbReference type="EMBL" id="MPQ34429.1"/>
    </source>
</evidence>
<dbReference type="EMBL" id="BOLH01000004">
    <property type="protein sequence ID" value="GIC71497.1"/>
    <property type="molecule type" value="Genomic_DNA"/>
</dbReference>
<dbReference type="EMBL" id="WHJL01000002">
    <property type="protein sequence ID" value="MPQ34429.1"/>
    <property type="molecule type" value="Genomic_DNA"/>
</dbReference>
<evidence type="ECO:0000313" key="12">
    <source>
        <dbReference type="EMBL" id="AOR74840.1"/>
    </source>
</evidence>
<sequence length="104" mass="11615">MSVHETSDATFEQDTATGVALIDFWATWCGPCRMQSPVVEALDQEMGEQVGFHKLDVDANPNVAEQFQIMSIPTLMITKDGQVVDQLIGYHSKEQVAQLLKQYL</sequence>
<dbReference type="GO" id="GO:0045454">
    <property type="term" value="P:cell redox homeostasis"/>
    <property type="evidence" value="ECO:0007669"/>
    <property type="project" value="TreeGrafter"/>
</dbReference>
<name>A0A0F4HAG5_LIMFE</name>
<dbReference type="PIRSF" id="PIRSF000077">
    <property type="entry name" value="Thioredoxin"/>
    <property type="match status" value="1"/>
</dbReference>
<reference evidence="12 18" key="1">
    <citation type="submission" date="2016-09" db="EMBL/GenBank/DDBJ databases">
        <title>Genome Sequence of the Lactobacillus fermentum strain NCC2970 (CNCM I-5068).</title>
        <authorList>
            <person name="Barretto C."/>
            <person name="Ngom-Bru C."/>
            <person name="Genevaz A."/>
            <person name="Fournier C."/>
            <person name="Moine D."/>
            <person name="Kassam M."/>
            <person name="Iltis A."/>
            <person name="Sagory-Zalkind P."/>
            <person name="Faucherand G."/>
            <person name="Descombes P."/>
            <person name="Duboux S."/>
        </authorList>
    </citation>
    <scope>NUCLEOTIDE SEQUENCE [LARGE SCALE GENOMIC DNA]</scope>
    <source>
        <strain evidence="12 18">NCC2970</strain>
    </source>
</reference>
<dbReference type="PRINTS" id="PR00421">
    <property type="entry name" value="THIOREDOXIN"/>
</dbReference>